<keyword evidence="10" id="KW-1185">Reference proteome</keyword>
<comment type="subcellular location">
    <subcellularLocation>
        <location evidence="1">Membrane</location>
        <topology evidence="1">Multi-pass membrane protein</topology>
    </subcellularLocation>
</comment>
<evidence type="ECO:0000256" key="4">
    <source>
        <dbReference type="ARBA" id="ARBA00022989"/>
    </source>
</evidence>
<feature type="transmembrane region" description="Helical" evidence="6">
    <location>
        <begin position="288"/>
        <end position="306"/>
    </location>
</feature>
<evidence type="ECO:0000256" key="1">
    <source>
        <dbReference type="ARBA" id="ARBA00004141"/>
    </source>
</evidence>
<dbReference type="Pfam" id="PF21904">
    <property type="entry name" value="CAND6-7_N"/>
    <property type="match status" value="1"/>
</dbReference>
<gene>
    <name evidence="9" type="ORF">LSAT_V11C400174550</name>
</gene>
<feature type="transmembrane region" description="Helical" evidence="6">
    <location>
        <begin position="215"/>
        <end position="235"/>
    </location>
</feature>
<dbReference type="GO" id="GO:0005794">
    <property type="term" value="C:Golgi apparatus"/>
    <property type="evidence" value="ECO:0000318"/>
    <property type="project" value="GO_Central"/>
</dbReference>
<feature type="domain" description="GOST seven transmembrane" evidence="7">
    <location>
        <begin position="214"/>
        <end position="376"/>
    </location>
</feature>
<dbReference type="Pfam" id="PF06814">
    <property type="entry name" value="GOST_TM"/>
    <property type="match status" value="1"/>
</dbReference>
<dbReference type="InterPro" id="IPR053937">
    <property type="entry name" value="GOST_TM"/>
</dbReference>
<keyword evidence="3" id="KW-0732">Signal</keyword>
<evidence type="ECO:0000259" key="8">
    <source>
        <dbReference type="Pfam" id="PF21904"/>
    </source>
</evidence>
<evidence type="ECO:0000256" key="6">
    <source>
        <dbReference type="SAM" id="Phobius"/>
    </source>
</evidence>
<evidence type="ECO:0000256" key="5">
    <source>
        <dbReference type="ARBA" id="ARBA00023136"/>
    </source>
</evidence>
<dbReference type="Proteomes" id="UP000235145">
    <property type="component" value="Unassembled WGS sequence"/>
</dbReference>
<keyword evidence="4 6" id="KW-1133">Transmembrane helix</keyword>
<evidence type="ECO:0000313" key="10">
    <source>
        <dbReference type="Proteomes" id="UP000235145"/>
    </source>
</evidence>
<sequence>MILIRLSLFFLFCFHRNNGLRHLLFHPATLTFPPLSATTGESKMTILAKILTVVLLHFFLFIAPSTAEIISLNLRSNNRHKILISEFKFSNDGYISFVISSVTATSTSSRPDPSRFGFILQSPKVRNRFEFQQNTICPLDFKLNTLLFTFQDLSHDPQTSFNKTYTITNPGMNSLFFVNCNYESVVTMDGRVALYNTNDGTTKNYLSGELRQLPFLYIFSAFIYVCFLGFWILVCFKNRRSFHRVHLLMGVLLVMNLVVLISAATDLYYVKFTGTPHGSDVLYHMCKFVRTVLLFTLIVLIGNGYCFWKPFLEVKEKLVLMIVILLQVWVNVYAIFEWKAGPYNNEEDVVDSLSIDFICCFVIFVPIWFSVIWFNKDNHETDGNDVMNRVRLFLFGFAVFAYVFFTRFLMVAFLIPSNHGVQEISLLVLCMVVFYIFRPSDEDCDGKTVEIAAWKSDIPSLCYAVVASV</sequence>
<dbReference type="PANTHER" id="PTHR21229">
    <property type="entry name" value="LUNG SEVEN TRANSMEMBRANE RECEPTOR"/>
    <property type="match status" value="1"/>
</dbReference>
<name>A0A9R1VXS4_LACSA</name>
<dbReference type="InterPro" id="IPR009637">
    <property type="entry name" value="GPR107/GPR108-like"/>
</dbReference>
<accession>A0A9R1VXS4</accession>
<feature type="transmembrane region" description="Helical" evidence="6">
    <location>
        <begin position="421"/>
        <end position="437"/>
    </location>
</feature>
<feature type="transmembrane region" description="Helical" evidence="6">
    <location>
        <begin position="355"/>
        <end position="374"/>
    </location>
</feature>
<keyword evidence="5 6" id="KW-0472">Membrane</keyword>
<dbReference type="InterPro" id="IPR054103">
    <property type="entry name" value="CAND6-7_N"/>
</dbReference>
<dbReference type="GO" id="GO:0016020">
    <property type="term" value="C:membrane"/>
    <property type="evidence" value="ECO:0000318"/>
    <property type="project" value="GO_Central"/>
</dbReference>
<evidence type="ECO:0000256" key="3">
    <source>
        <dbReference type="ARBA" id="ARBA00022729"/>
    </source>
</evidence>
<dbReference type="EMBL" id="NBSK02000004">
    <property type="protein sequence ID" value="KAJ0212670.1"/>
    <property type="molecule type" value="Genomic_DNA"/>
</dbReference>
<dbReference type="Gramene" id="rna-gnl|WGS:NBSK|LSAT_4X44741_mrna">
    <property type="protein sequence ID" value="cds-PLY66270.1"/>
    <property type="gene ID" value="gene-LSAT_4X44741"/>
</dbReference>
<comment type="caution">
    <text evidence="9">The sequence shown here is derived from an EMBL/GenBank/DDBJ whole genome shotgun (WGS) entry which is preliminary data.</text>
</comment>
<proteinExistence type="predicted"/>
<feature type="transmembrane region" description="Helical" evidence="6">
    <location>
        <begin position="318"/>
        <end position="335"/>
    </location>
</feature>
<reference evidence="9 10" key="1">
    <citation type="journal article" date="2017" name="Nat. Commun.">
        <title>Genome assembly with in vitro proximity ligation data and whole-genome triplication in lettuce.</title>
        <authorList>
            <person name="Reyes-Chin-Wo S."/>
            <person name="Wang Z."/>
            <person name="Yang X."/>
            <person name="Kozik A."/>
            <person name="Arikit S."/>
            <person name="Song C."/>
            <person name="Xia L."/>
            <person name="Froenicke L."/>
            <person name="Lavelle D.O."/>
            <person name="Truco M.J."/>
            <person name="Xia R."/>
            <person name="Zhu S."/>
            <person name="Xu C."/>
            <person name="Xu H."/>
            <person name="Xu X."/>
            <person name="Cox K."/>
            <person name="Korf I."/>
            <person name="Meyers B.C."/>
            <person name="Michelmore R.W."/>
        </authorList>
    </citation>
    <scope>NUCLEOTIDE SEQUENCE [LARGE SCALE GENOMIC DNA]</scope>
    <source>
        <strain evidence="10">cv. Salinas</strain>
        <tissue evidence="9">Seedlings</tissue>
    </source>
</reference>
<feature type="domain" description="CAND6/7 N-terminal" evidence="8">
    <location>
        <begin position="71"/>
        <end position="196"/>
    </location>
</feature>
<feature type="transmembrane region" description="Helical" evidence="6">
    <location>
        <begin position="247"/>
        <end position="268"/>
    </location>
</feature>
<evidence type="ECO:0000313" key="9">
    <source>
        <dbReference type="EMBL" id="KAJ0212670.1"/>
    </source>
</evidence>
<dbReference type="AlphaFoldDB" id="A0A9R1VXS4"/>
<organism evidence="9 10">
    <name type="scientific">Lactuca sativa</name>
    <name type="common">Garden lettuce</name>
    <dbReference type="NCBI Taxonomy" id="4236"/>
    <lineage>
        <taxon>Eukaryota</taxon>
        <taxon>Viridiplantae</taxon>
        <taxon>Streptophyta</taxon>
        <taxon>Embryophyta</taxon>
        <taxon>Tracheophyta</taxon>
        <taxon>Spermatophyta</taxon>
        <taxon>Magnoliopsida</taxon>
        <taxon>eudicotyledons</taxon>
        <taxon>Gunneridae</taxon>
        <taxon>Pentapetalae</taxon>
        <taxon>asterids</taxon>
        <taxon>campanulids</taxon>
        <taxon>Asterales</taxon>
        <taxon>Asteraceae</taxon>
        <taxon>Cichorioideae</taxon>
        <taxon>Cichorieae</taxon>
        <taxon>Lactucinae</taxon>
        <taxon>Lactuca</taxon>
    </lineage>
</organism>
<feature type="transmembrane region" description="Helical" evidence="6">
    <location>
        <begin position="394"/>
        <end position="415"/>
    </location>
</feature>
<evidence type="ECO:0000259" key="7">
    <source>
        <dbReference type="Pfam" id="PF06814"/>
    </source>
</evidence>
<keyword evidence="2 6" id="KW-0812">Transmembrane</keyword>
<dbReference type="PANTHER" id="PTHR21229:SF2">
    <property type="entry name" value="RE59932P"/>
    <property type="match status" value="1"/>
</dbReference>
<protein>
    <submittedName>
        <fullName evidence="9">Uncharacterized protein</fullName>
    </submittedName>
</protein>
<evidence type="ECO:0000256" key="2">
    <source>
        <dbReference type="ARBA" id="ARBA00022692"/>
    </source>
</evidence>